<dbReference type="PATRIC" id="fig|1705561.3.peg.4818"/>
<organism evidence="1 2">
    <name type="scientific">Paenibacillus xylanivorans</name>
    <dbReference type="NCBI Taxonomy" id="1705561"/>
    <lineage>
        <taxon>Bacteria</taxon>
        <taxon>Bacillati</taxon>
        <taxon>Bacillota</taxon>
        <taxon>Bacilli</taxon>
        <taxon>Bacillales</taxon>
        <taxon>Paenibacillaceae</taxon>
        <taxon>Paenibacillus</taxon>
    </lineage>
</organism>
<keyword evidence="2" id="KW-1185">Reference proteome</keyword>
<dbReference type="EMBL" id="LITU01000074">
    <property type="protein sequence ID" value="KOY14113.1"/>
    <property type="molecule type" value="Genomic_DNA"/>
</dbReference>
<comment type="caution">
    <text evidence="1">The sequence shown here is derived from an EMBL/GenBank/DDBJ whole genome shotgun (WGS) entry which is preliminary data.</text>
</comment>
<dbReference type="SUPFAM" id="SSF88697">
    <property type="entry name" value="PUA domain-like"/>
    <property type="match status" value="1"/>
</dbReference>
<dbReference type="Gene3D" id="2.30.130.30">
    <property type="entry name" value="Hypothetical protein"/>
    <property type="match status" value="1"/>
</dbReference>
<name>A0A0M9BKL4_9BACL</name>
<proteinExistence type="predicted"/>
<evidence type="ECO:0000313" key="2">
    <source>
        <dbReference type="Proteomes" id="UP000037688"/>
    </source>
</evidence>
<dbReference type="AlphaFoldDB" id="A0A0M9BKL4"/>
<evidence type="ECO:0000313" key="1">
    <source>
        <dbReference type="EMBL" id="KOY14113.1"/>
    </source>
</evidence>
<protein>
    <submittedName>
        <fullName evidence="1">2-oxoglutarate dehydrogenase E1</fullName>
    </submittedName>
</protein>
<dbReference type="InterPro" id="IPR015947">
    <property type="entry name" value="PUA-like_sf"/>
</dbReference>
<reference evidence="1 2" key="1">
    <citation type="submission" date="2015-08" db="EMBL/GenBank/DDBJ databases">
        <title>Draft genome sequence of cellulolytic and xylanolytic Paenibacillus sp. A59, isolated from a decaying forest soil from Patagonia, Argentina.</title>
        <authorList>
            <person name="Ghio S."/>
            <person name="Caceres A.M."/>
            <person name="Talia P."/>
            <person name="Grasso D."/>
            <person name="Campos E."/>
        </authorList>
    </citation>
    <scope>NUCLEOTIDE SEQUENCE [LARGE SCALE GENOMIC DNA]</scope>
    <source>
        <strain evidence="1 2">A59</strain>
    </source>
</reference>
<dbReference type="OrthoDB" id="359066at2"/>
<gene>
    <name evidence="1" type="ORF">AMS66_23070</name>
</gene>
<dbReference type="Proteomes" id="UP000037688">
    <property type="component" value="Unassembled WGS sequence"/>
</dbReference>
<accession>A0A0M9BKL4</accession>
<sequence length="147" mass="16619">MKVLSMIQPWATLLVQGETLYETRSWKTRYRGPLAIHASQKVDKQACKYEPIRSLLAKNGYTEQNLPTGVILATCELSNCYQVIDANHTSAILDCGKVVTGEDFLLGDYSPGYFAWEIAGFRLLKPYIPVKGKLGLWEYPIDEELMI</sequence>
<dbReference type="RefSeq" id="WP_053783034.1">
    <property type="nucleotide sequence ID" value="NZ_LITU01000074.1"/>
</dbReference>